<dbReference type="EMBL" id="WWCU01000003">
    <property type="protein sequence ID" value="MYN06568.1"/>
    <property type="molecule type" value="Genomic_DNA"/>
</dbReference>
<gene>
    <name evidence="1" type="ORF">GTP77_04380</name>
</gene>
<evidence type="ECO:0000313" key="1">
    <source>
        <dbReference type="EMBL" id="MYN06568.1"/>
    </source>
</evidence>
<proteinExistence type="predicted"/>
<keyword evidence="2" id="KW-1185">Reference proteome</keyword>
<protein>
    <submittedName>
        <fullName evidence="1">Uncharacterized protein</fullName>
    </submittedName>
</protein>
<reference evidence="1 2" key="1">
    <citation type="submission" date="2019-12" db="EMBL/GenBank/DDBJ databases">
        <title>Novel species isolated from a subtropical stream in China.</title>
        <authorList>
            <person name="Lu H."/>
        </authorList>
    </citation>
    <scope>NUCLEOTIDE SEQUENCE [LARGE SCALE GENOMIC DNA]</scope>
    <source>
        <strain evidence="1 2">FT127W</strain>
    </source>
</reference>
<sequence>MNKDSQQRIDNRQDADITASWMAHADMESALDKCDRILKTLPPVAAPHFEAAITLLAINLNDALQKASTDGKRITFSDNIDAEAKVADVTELISKFRNAACHIFSPLTKVDGGKFRFIVIGGKAIGAISISSWDFGSDFEDDVAIYFGRFRVYLVRHIQRAVDELNSAYPRHRWSDATAP</sequence>
<accession>A0A7X4KKZ6</accession>
<evidence type="ECO:0000313" key="2">
    <source>
        <dbReference type="Proteomes" id="UP000450676"/>
    </source>
</evidence>
<dbReference type="RefSeq" id="WP_161070955.1">
    <property type="nucleotide sequence ID" value="NZ_WWCU01000003.1"/>
</dbReference>
<comment type="caution">
    <text evidence="1">The sequence shown here is derived from an EMBL/GenBank/DDBJ whole genome shotgun (WGS) entry which is preliminary data.</text>
</comment>
<name>A0A7X4KKZ6_9BURK</name>
<dbReference type="Proteomes" id="UP000450676">
    <property type="component" value="Unassembled WGS sequence"/>
</dbReference>
<organism evidence="1 2">
    <name type="scientific">Pseudoduganella aquatica</name>
    <dbReference type="NCBI Taxonomy" id="2660641"/>
    <lineage>
        <taxon>Bacteria</taxon>
        <taxon>Pseudomonadati</taxon>
        <taxon>Pseudomonadota</taxon>
        <taxon>Betaproteobacteria</taxon>
        <taxon>Burkholderiales</taxon>
        <taxon>Oxalobacteraceae</taxon>
        <taxon>Telluria group</taxon>
        <taxon>Pseudoduganella</taxon>
    </lineage>
</organism>
<dbReference type="AlphaFoldDB" id="A0A7X4KKZ6"/>